<name>A0ABP7I2T2_9ACTN</name>
<dbReference type="Proteomes" id="UP001501821">
    <property type="component" value="Unassembled WGS sequence"/>
</dbReference>
<proteinExistence type="predicted"/>
<accession>A0ABP7I2T2</accession>
<dbReference type="EMBL" id="BAABAH010000002">
    <property type="protein sequence ID" value="GAA3807335.1"/>
    <property type="molecule type" value="Genomic_DNA"/>
</dbReference>
<comment type="caution">
    <text evidence="1">The sequence shown here is derived from an EMBL/GenBank/DDBJ whole genome shotgun (WGS) entry which is preliminary data.</text>
</comment>
<gene>
    <name evidence="1" type="ORF">GCM10022242_07860</name>
</gene>
<organism evidence="1 2">
    <name type="scientific">Nocardioides panacisoli</name>
    <dbReference type="NCBI Taxonomy" id="627624"/>
    <lineage>
        <taxon>Bacteria</taxon>
        <taxon>Bacillati</taxon>
        <taxon>Actinomycetota</taxon>
        <taxon>Actinomycetes</taxon>
        <taxon>Propionibacteriales</taxon>
        <taxon>Nocardioidaceae</taxon>
        <taxon>Nocardioides</taxon>
    </lineage>
</organism>
<reference evidence="2" key="1">
    <citation type="journal article" date="2019" name="Int. J. Syst. Evol. Microbiol.">
        <title>The Global Catalogue of Microorganisms (GCM) 10K type strain sequencing project: providing services to taxonomists for standard genome sequencing and annotation.</title>
        <authorList>
            <consortium name="The Broad Institute Genomics Platform"/>
            <consortium name="The Broad Institute Genome Sequencing Center for Infectious Disease"/>
            <person name="Wu L."/>
            <person name="Ma J."/>
        </authorList>
    </citation>
    <scope>NUCLEOTIDE SEQUENCE [LARGE SCALE GENOMIC DNA]</scope>
    <source>
        <strain evidence="2">JCM 16953</strain>
    </source>
</reference>
<evidence type="ECO:0000313" key="2">
    <source>
        <dbReference type="Proteomes" id="UP001501821"/>
    </source>
</evidence>
<evidence type="ECO:0000313" key="1">
    <source>
        <dbReference type="EMBL" id="GAA3807335.1"/>
    </source>
</evidence>
<keyword evidence="2" id="KW-1185">Reference proteome</keyword>
<protein>
    <recommendedName>
        <fullName evidence="3">DUF559 domain-containing protein</fullName>
    </recommendedName>
</protein>
<sequence>MAMLVLVALDIRRPFSRADAVALGLDPRRLEGSGFRRVFRGVYVAASVELTPSLRAEAALVPFHPTSFASHVSAARLHGVPIPVVPDEHVSVLDRRHRRERAGIRCHLASTSAQVREVRGVRVSGVEQMFVELGELLTLVDLVVVGDHLVRTGRTTPARLREFCARASGSGARPARAAAAYVRERVDSPMETRLRMLIVLGGLPEPDVNLAIRDQDGMVLRRHDLRYRRSRTVIEYDGRHHIEREHQWEADLDRREETENDGDRVIIVVASGIYGDPGRTLARIWRVLRERGEPDVPSRLSDAWRPHFPARTRVA</sequence>
<evidence type="ECO:0008006" key="3">
    <source>
        <dbReference type="Google" id="ProtNLM"/>
    </source>
</evidence>